<dbReference type="AlphaFoldDB" id="A0A1L3JBL6"/>
<dbReference type="STRING" id="1913578.LPB140_06230"/>
<evidence type="ECO:0000256" key="2">
    <source>
        <dbReference type="SAM" id="SignalP"/>
    </source>
</evidence>
<accession>A0A1L3JBL6</accession>
<dbReference type="EMBL" id="CP018154">
    <property type="protein sequence ID" value="APG62453.1"/>
    <property type="molecule type" value="Genomic_DNA"/>
</dbReference>
<gene>
    <name evidence="3" type="ORF">LPB140_06230</name>
</gene>
<keyword evidence="2" id="KW-0732">Signal</keyword>
<feature type="chain" id="PRO_5013131895" description="Preprotein translocase subunit YajC" evidence="2">
    <location>
        <begin position="29"/>
        <end position="578"/>
    </location>
</feature>
<name>A0A1L3JBL6_9SPHN</name>
<dbReference type="Proteomes" id="UP000242561">
    <property type="component" value="Chromosome"/>
</dbReference>
<protein>
    <recommendedName>
        <fullName evidence="5">Preprotein translocase subunit YajC</fullName>
    </recommendedName>
</protein>
<feature type="region of interest" description="Disordered" evidence="1">
    <location>
        <begin position="42"/>
        <end position="73"/>
    </location>
</feature>
<dbReference type="OrthoDB" id="7416805at2"/>
<reference evidence="3 4" key="1">
    <citation type="submission" date="2016-11" db="EMBL/GenBank/DDBJ databases">
        <title>Sphingorhabdus sp. LPB0140, isolated from marine environment.</title>
        <authorList>
            <person name="Kim E."/>
            <person name="Yi H."/>
        </authorList>
    </citation>
    <scope>NUCLEOTIDE SEQUENCE [LARGE SCALE GENOMIC DNA]</scope>
    <source>
        <strain evidence="3 4">LPB0140</strain>
    </source>
</reference>
<feature type="signal peptide" evidence="2">
    <location>
        <begin position="1"/>
        <end position="28"/>
    </location>
</feature>
<evidence type="ECO:0000313" key="4">
    <source>
        <dbReference type="Proteomes" id="UP000242561"/>
    </source>
</evidence>
<evidence type="ECO:0000256" key="1">
    <source>
        <dbReference type="SAM" id="MobiDB-lite"/>
    </source>
</evidence>
<evidence type="ECO:0000313" key="3">
    <source>
        <dbReference type="EMBL" id="APG62453.1"/>
    </source>
</evidence>
<proteinExistence type="predicted"/>
<dbReference type="RefSeq" id="WP_072559107.1">
    <property type="nucleotide sequence ID" value="NZ_CP018154.1"/>
</dbReference>
<dbReference type="SUPFAM" id="SSF56935">
    <property type="entry name" value="Porins"/>
    <property type="match status" value="1"/>
</dbReference>
<organism evidence="3 4">
    <name type="scientific">Sphingorhabdus lutea</name>
    <dbReference type="NCBI Taxonomy" id="1913578"/>
    <lineage>
        <taxon>Bacteria</taxon>
        <taxon>Pseudomonadati</taxon>
        <taxon>Pseudomonadota</taxon>
        <taxon>Alphaproteobacteria</taxon>
        <taxon>Sphingomonadales</taxon>
        <taxon>Sphingomonadaceae</taxon>
        <taxon>Sphingorhabdus</taxon>
    </lineage>
</organism>
<dbReference type="KEGG" id="sphl:LPB140_06230"/>
<feature type="compositionally biased region" description="Basic residues" evidence="1">
    <location>
        <begin position="60"/>
        <end position="69"/>
    </location>
</feature>
<evidence type="ECO:0008006" key="5">
    <source>
        <dbReference type="Google" id="ProtNLM"/>
    </source>
</evidence>
<sequence>MSTIVKIQKIAFIMGVATSPLVVGQASAQQLSADYSGYVNPAPSNADSGDDASSSSNSKSTRKGGKKSGPHVDVTPYLEVTQVAFTDFKDGSSDVLTYSTIAAGVDASIQTNRAEAQMNVRYERVIGYDDGIDSQDNISGLARGSYRVNRALSVEAGGIATRSRIDGRGASPTNIVGSPDNISQVYSIYAGPTLSTNVGELGVNAAYRVGYTKLESRDVGTLPNGQQPISAFDDSVSQAASVSVGIQPGDLPVGWAVGAGWSREDAGQLDQRFDSKYVRGDITVPVSPTLAVVGGVGYEDIKVSERDALRDVNNDPIRGNDGRLVTDPSSPRLVAYQSDGIFWDAGVLWRPSSRTSLEARYGRRYDSDTYIASINYQPNANVGANISVYDTVTGFGNLINDSLSNLPTQFSAYRNPISGDIGGCAFGASGGSCFGQALQSASSAAFRSRGVTGSVAMTDGDWNTGVAAGYARRRFLASNIGAQAELSGNVDQNYFASIFVGRTLDEDSRIESNFYGNYFIPGFAGSNDVIAVGANAAYYRQIFRGLSASAAVGVDAQRQVDFDSQITGSALVGLRYSF</sequence>
<feature type="compositionally biased region" description="Low complexity" evidence="1">
    <location>
        <begin position="42"/>
        <end position="59"/>
    </location>
</feature>
<keyword evidence="4" id="KW-1185">Reference proteome</keyword>